<protein>
    <recommendedName>
        <fullName evidence="3">Helix-turn-helix</fullName>
    </recommendedName>
</protein>
<dbReference type="GO" id="GO:0003677">
    <property type="term" value="F:DNA binding"/>
    <property type="evidence" value="ECO:0007669"/>
    <property type="project" value="InterPro"/>
</dbReference>
<dbReference type="InterPro" id="IPR010982">
    <property type="entry name" value="Lambda_DNA-bd_dom_sf"/>
</dbReference>
<evidence type="ECO:0000313" key="2">
    <source>
        <dbReference type="Proteomes" id="UP000199006"/>
    </source>
</evidence>
<accession>A0A1I4HBG8</accession>
<dbReference type="Proteomes" id="UP000199006">
    <property type="component" value="Unassembled WGS sequence"/>
</dbReference>
<proteinExistence type="predicted"/>
<evidence type="ECO:0008006" key="3">
    <source>
        <dbReference type="Google" id="ProtNLM"/>
    </source>
</evidence>
<dbReference type="RefSeq" id="WP_089860712.1">
    <property type="nucleotide sequence ID" value="NZ_FOTI01000010.1"/>
</dbReference>
<dbReference type="CDD" id="cd00093">
    <property type="entry name" value="HTH_XRE"/>
    <property type="match status" value="1"/>
</dbReference>
<dbReference type="InterPro" id="IPR001387">
    <property type="entry name" value="Cro/C1-type_HTH"/>
</dbReference>
<name>A0A1I4HBG8_9FIRM</name>
<keyword evidence="2" id="KW-1185">Reference proteome</keyword>
<sequence length="85" mass="9928">MIPRQISVEDGMQECLRIGMKNRILYGLIYAEEIPMSIMADKLGVHPAEISRWCCEGKIPDKEVRKKIADYFKLPEQIIFWESNL</sequence>
<organism evidence="1 2">
    <name type="scientific">Halanaerobium salsuginis</name>
    <dbReference type="NCBI Taxonomy" id="29563"/>
    <lineage>
        <taxon>Bacteria</taxon>
        <taxon>Bacillati</taxon>
        <taxon>Bacillota</taxon>
        <taxon>Clostridia</taxon>
        <taxon>Halanaerobiales</taxon>
        <taxon>Halanaerobiaceae</taxon>
        <taxon>Halanaerobium</taxon>
    </lineage>
</organism>
<evidence type="ECO:0000313" key="1">
    <source>
        <dbReference type="EMBL" id="SFL39608.1"/>
    </source>
</evidence>
<dbReference type="OrthoDB" id="2086719at2"/>
<gene>
    <name evidence="1" type="ORF">SAMN02983006_01050</name>
</gene>
<dbReference type="STRING" id="29563.SAMN02983006_01050"/>
<dbReference type="AlphaFoldDB" id="A0A1I4HBG8"/>
<dbReference type="EMBL" id="FOTI01000010">
    <property type="protein sequence ID" value="SFL39608.1"/>
    <property type="molecule type" value="Genomic_DNA"/>
</dbReference>
<dbReference type="SUPFAM" id="SSF47413">
    <property type="entry name" value="lambda repressor-like DNA-binding domains"/>
    <property type="match status" value="1"/>
</dbReference>
<dbReference type="Gene3D" id="1.10.260.40">
    <property type="entry name" value="lambda repressor-like DNA-binding domains"/>
    <property type="match status" value="1"/>
</dbReference>
<reference evidence="1 2" key="1">
    <citation type="submission" date="2016-10" db="EMBL/GenBank/DDBJ databases">
        <authorList>
            <person name="de Groot N.N."/>
        </authorList>
    </citation>
    <scope>NUCLEOTIDE SEQUENCE [LARGE SCALE GENOMIC DNA]</scope>
    <source>
        <strain evidence="1 2">ATCC 51327</strain>
    </source>
</reference>